<dbReference type="RefSeq" id="WP_151006150.1">
    <property type="nucleotide sequence ID" value="NZ_CABVPO010000062.1"/>
</dbReference>
<reference evidence="3 4" key="1">
    <citation type="submission" date="2019-09" db="EMBL/GenBank/DDBJ databases">
        <title>Draft genome sequences of 48 bacterial type strains from the CCUG.</title>
        <authorList>
            <person name="Tunovic T."/>
            <person name="Pineiro-Iglesias B."/>
            <person name="Unosson C."/>
            <person name="Inganas E."/>
            <person name="Ohlen M."/>
            <person name="Cardew S."/>
            <person name="Jensie-Markopoulos S."/>
            <person name="Salva-Serra F."/>
            <person name="Jaen-Luchoro D."/>
            <person name="Karlsson R."/>
            <person name="Svensson-Stadler L."/>
            <person name="Chun J."/>
            <person name="Moore E."/>
        </authorList>
    </citation>
    <scope>NUCLEOTIDE SEQUENCE [LARGE SCALE GENOMIC DNA]</scope>
    <source>
        <strain evidence="3 4">CCUG 65687</strain>
    </source>
</reference>
<feature type="compositionally biased region" description="Low complexity" evidence="1">
    <location>
        <begin position="34"/>
        <end position="49"/>
    </location>
</feature>
<feature type="region of interest" description="Disordered" evidence="1">
    <location>
        <begin position="26"/>
        <end position="81"/>
    </location>
</feature>
<keyword evidence="2" id="KW-0732">Signal</keyword>
<sequence>MKHMLLAVIVLASTLGVARAQTQTFHFGEGQSQPRAAAPTARPAPTRPHVTPPPHQHRRAIHKRRHGRSGKPARAGLYTHA</sequence>
<evidence type="ECO:0000256" key="2">
    <source>
        <dbReference type="SAM" id="SignalP"/>
    </source>
</evidence>
<name>A0A6L3NEC1_9BURK</name>
<dbReference type="Proteomes" id="UP000473571">
    <property type="component" value="Unassembled WGS sequence"/>
</dbReference>
<proteinExistence type="predicted"/>
<dbReference type="EMBL" id="VZOL01000366">
    <property type="protein sequence ID" value="KAB0661714.1"/>
    <property type="molecule type" value="Genomic_DNA"/>
</dbReference>
<evidence type="ECO:0000313" key="4">
    <source>
        <dbReference type="Proteomes" id="UP000473571"/>
    </source>
</evidence>
<protein>
    <submittedName>
        <fullName evidence="3">Uncharacterized protein</fullName>
    </submittedName>
</protein>
<feature type="signal peptide" evidence="2">
    <location>
        <begin position="1"/>
        <end position="20"/>
    </location>
</feature>
<feature type="chain" id="PRO_5043512427" evidence="2">
    <location>
        <begin position="21"/>
        <end position="81"/>
    </location>
</feature>
<accession>A0A6L3NEC1</accession>
<organism evidence="3 4">
    <name type="scientific">Burkholderia territorii</name>
    <dbReference type="NCBI Taxonomy" id="1503055"/>
    <lineage>
        <taxon>Bacteria</taxon>
        <taxon>Pseudomonadati</taxon>
        <taxon>Pseudomonadota</taxon>
        <taxon>Betaproteobacteria</taxon>
        <taxon>Burkholderiales</taxon>
        <taxon>Burkholderiaceae</taxon>
        <taxon>Burkholderia</taxon>
        <taxon>Burkholderia cepacia complex</taxon>
    </lineage>
</organism>
<comment type="caution">
    <text evidence="3">The sequence shown here is derived from an EMBL/GenBank/DDBJ whole genome shotgun (WGS) entry which is preliminary data.</text>
</comment>
<dbReference type="AlphaFoldDB" id="A0A6L3NEC1"/>
<gene>
    <name evidence="3" type="ORF">F7R13_22055</name>
</gene>
<evidence type="ECO:0000256" key="1">
    <source>
        <dbReference type="SAM" id="MobiDB-lite"/>
    </source>
</evidence>
<feature type="compositionally biased region" description="Basic residues" evidence="1">
    <location>
        <begin position="55"/>
        <end position="71"/>
    </location>
</feature>
<evidence type="ECO:0000313" key="3">
    <source>
        <dbReference type="EMBL" id="KAB0661714.1"/>
    </source>
</evidence>